<organism evidence="3 4">
    <name type="scientific">Archangium gephyra</name>
    <dbReference type="NCBI Taxonomy" id="48"/>
    <lineage>
        <taxon>Bacteria</taxon>
        <taxon>Pseudomonadati</taxon>
        <taxon>Myxococcota</taxon>
        <taxon>Myxococcia</taxon>
        <taxon>Myxococcales</taxon>
        <taxon>Cystobacterineae</taxon>
        <taxon>Archangiaceae</taxon>
        <taxon>Archangium</taxon>
    </lineage>
</organism>
<dbReference type="EMBL" id="QUMU01000006">
    <property type="protein sequence ID" value="REG31100.1"/>
    <property type="molecule type" value="Genomic_DNA"/>
</dbReference>
<dbReference type="PANTHER" id="PTHR43084:SF1">
    <property type="entry name" value="PERSULFIDE DIOXYGENASE ETHE1, MITOCHONDRIAL"/>
    <property type="match status" value="1"/>
</dbReference>
<proteinExistence type="predicted"/>
<name>A0ABX9K189_9BACT</name>
<protein>
    <submittedName>
        <fullName evidence="3">Glyoxylase-like metal-dependent hydrolase (Beta-lactamase superfamily II)</fullName>
    </submittedName>
</protein>
<sequence>MTAGMIFRQLFDQETWTYTYLIADETTREAALVDPVFEQVERDLQLVKELGLKLTLVLETHIHADHVTGAGRLRELTGARVAASAAGAPCVDRPVKEGEELELGGLRIQVIATPGHTDDSVSFRVGHKLFTGDALLIRACGRTDFQNGDAGQLYDAITRKLFTLPDETEVYPGHDYAGQTVSTIGEEKRHNPRLAGRSREWFIEFMNNRKLAPPKKLDIAVPANRACGKPAPATQAMS</sequence>
<keyword evidence="1" id="KW-0479">Metal-binding</keyword>
<feature type="domain" description="Metallo-beta-lactamase" evidence="2">
    <location>
        <begin position="16"/>
        <end position="174"/>
    </location>
</feature>
<comment type="caution">
    <text evidence="3">The sequence shown here is derived from an EMBL/GenBank/DDBJ whole genome shotgun (WGS) entry which is preliminary data.</text>
</comment>
<dbReference type="InterPro" id="IPR036866">
    <property type="entry name" value="RibonucZ/Hydroxyglut_hydro"/>
</dbReference>
<dbReference type="SMART" id="SM00849">
    <property type="entry name" value="Lactamase_B"/>
    <property type="match status" value="1"/>
</dbReference>
<dbReference type="InterPro" id="IPR051682">
    <property type="entry name" value="Mito_Persulfide_Diox"/>
</dbReference>
<gene>
    <name evidence="3" type="ORF">ATI61_106570</name>
</gene>
<evidence type="ECO:0000259" key="2">
    <source>
        <dbReference type="SMART" id="SM00849"/>
    </source>
</evidence>
<dbReference type="CDD" id="cd07724">
    <property type="entry name" value="POD-like_MBL-fold"/>
    <property type="match status" value="1"/>
</dbReference>
<dbReference type="Gene3D" id="3.60.15.10">
    <property type="entry name" value="Ribonuclease Z/Hydroxyacylglutathione hydrolase-like"/>
    <property type="match status" value="1"/>
</dbReference>
<reference evidence="3 4" key="1">
    <citation type="submission" date="2018-08" db="EMBL/GenBank/DDBJ databases">
        <title>Genomic Encyclopedia of Archaeal and Bacterial Type Strains, Phase II (KMG-II): from individual species to whole genera.</title>
        <authorList>
            <person name="Goeker M."/>
        </authorList>
    </citation>
    <scope>NUCLEOTIDE SEQUENCE [LARGE SCALE GENOMIC DNA]</scope>
    <source>
        <strain evidence="3 4">DSM 2261</strain>
    </source>
</reference>
<dbReference type="Proteomes" id="UP000256345">
    <property type="component" value="Unassembled WGS sequence"/>
</dbReference>
<dbReference type="PANTHER" id="PTHR43084">
    <property type="entry name" value="PERSULFIDE DIOXYGENASE ETHE1"/>
    <property type="match status" value="1"/>
</dbReference>
<dbReference type="Pfam" id="PF00753">
    <property type="entry name" value="Lactamase_B"/>
    <property type="match status" value="1"/>
</dbReference>
<dbReference type="InterPro" id="IPR044528">
    <property type="entry name" value="POD-like_MBL-fold"/>
</dbReference>
<dbReference type="SUPFAM" id="SSF56281">
    <property type="entry name" value="Metallo-hydrolase/oxidoreductase"/>
    <property type="match status" value="1"/>
</dbReference>
<accession>A0ABX9K189</accession>
<evidence type="ECO:0000256" key="1">
    <source>
        <dbReference type="ARBA" id="ARBA00022723"/>
    </source>
</evidence>
<dbReference type="InterPro" id="IPR001279">
    <property type="entry name" value="Metallo-B-lactamas"/>
</dbReference>
<keyword evidence="4" id="KW-1185">Reference proteome</keyword>
<evidence type="ECO:0000313" key="3">
    <source>
        <dbReference type="EMBL" id="REG31100.1"/>
    </source>
</evidence>
<evidence type="ECO:0000313" key="4">
    <source>
        <dbReference type="Proteomes" id="UP000256345"/>
    </source>
</evidence>